<dbReference type="PaxDb" id="6945-B7P200"/>
<name>B7P200_IXOSC</name>
<evidence type="ECO:0000313" key="3">
    <source>
        <dbReference type="Proteomes" id="UP000001555"/>
    </source>
</evidence>
<sequence>MPRLAFQGPVLLRPTNTEQTKSRWHALHYLLEPVIKLTTAHLRIMVLGARPQLVFTLCPQKWSLNLHLVTSRKCHAVACHGRGSGAAANVRRC</sequence>
<protein>
    <submittedName>
        <fullName evidence="1 2">Uncharacterized protein</fullName>
    </submittedName>
</protein>
<reference evidence="2" key="2">
    <citation type="submission" date="2020-05" db="UniProtKB">
        <authorList>
            <consortium name="EnsemblMetazoa"/>
        </authorList>
    </citation>
    <scope>IDENTIFICATION</scope>
    <source>
        <strain evidence="2">wikel</strain>
    </source>
</reference>
<proteinExistence type="predicted"/>
<dbReference type="AlphaFoldDB" id="B7P200"/>
<dbReference type="InParanoid" id="B7P200"/>
<dbReference type="VEuPathDB" id="VectorBase:ISCW016092"/>
<dbReference type="HOGENOM" id="CLU_2402066_0_0_1"/>
<dbReference type="OrthoDB" id="15627at2759"/>
<accession>B7P200</accession>
<dbReference type="VEuPathDB" id="VectorBase:ISCI016092"/>
<gene>
    <name evidence="2" type="primary">8023433</name>
    <name evidence="1" type="ORF">IscW_ISCW016092</name>
</gene>
<dbReference type="KEGG" id="isc:8023433"/>
<dbReference type="EMBL" id="DS619513">
    <property type="protein sequence ID" value="EEC00622.1"/>
    <property type="molecule type" value="Genomic_DNA"/>
</dbReference>
<evidence type="ECO:0000313" key="1">
    <source>
        <dbReference type="EMBL" id="EEC00622.1"/>
    </source>
</evidence>
<dbReference type="Proteomes" id="UP000001555">
    <property type="component" value="Unassembled WGS sequence"/>
</dbReference>
<organism>
    <name type="scientific">Ixodes scapularis</name>
    <name type="common">Black-legged tick</name>
    <name type="synonym">Deer tick</name>
    <dbReference type="NCBI Taxonomy" id="6945"/>
    <lineage>
        <taxon>Eukaryota</taxon>
        <taxon>Metazoa</taxon>
        <taxon>Ecdysozoa</taxon>
        <taxon>Arthropoda</taxon>
        <taxon>Chelicerata</taxon>
        <taxon>Arachnida</taxon>
        <taxon>Acari</taxon>
        <taxon>Parasitiformes</taxon>
        <taxon>Ixodida</taxon>
        <taxon>Ixodoidea</taxon>
        <taxon>Ixodidae</taxon>
        <taxon>Ixodinae</taxon>
        <taxon>Ixodes</taxon>
    </lineage>
</organism>
<reference evidence="1 3" key="1">
    <citation type="submission" date="2008-03" db="EMBL/GenBank/DDBJ databases">
        <title>Annotation of Ixodes scapularis.</title>
        <authorList>
            <consortium name="Ixodes scapularis Genome Project Consortium"/>
            <person name="Caler E."/>
            <person name="Hannick L.I."/>
            <person name="Bidwell S."/>
            <person name="Joardar V."/>
            <person name="Thiagarajan M."/>
            <person name="Amedeo P."/>
            <person name="Galinsky K.J."/>
            <person name="Schobel S."/>
            <person name="Inman J."/>
            <person name="Hostetler J."/>
            <person name="Miller J."/>
            <person name="Hammond M."/>
            <person name="Megy K."/>
            <person name="Lawson D."/>
            <person name="Kodira C."/>
            <person name="Sutton G."/>
            <person name="Meyer J."/>
            <person name="Hill C.A."/>
            <person name="Birren B."/>
            <person name="Nene V."/>
            <person name="Collins F."/>
            <person name="Alarcon-Chaidez F."/>
            <person name="Wikel S."/>
            <person name="Strausberg R."/>
        </authorList>
    </citation>
    <scope>NUCLEOTIDE SEQUENCE [LARGE SCALE GENOMIC DNA]</scope>
    <source>
        <strain evidence="3">Wikel</strain>
        <strain evidence="1">Wikel colony</strain>
    </source>
</reference>
<dbReference type="EMBL" id="ABJB010813369">
    <property type="status" value="NOT_ANNOTATED_CDS"/>
    <property type="molecule type" value="Genomic_DNA"/>
</dbReference>
<keyword evidence="3" id="KW-1185">Reference proteome</keyword>
<evidence type="ECO:0000313" key="2">
    <source>
        <dbReference type="EnsemblMetazoa" id="ISCW016092-PA"/>
    </source>
</evidence>
<dbReference type="EnsemblMetazoa" id="ISCW016092-RA">
    <property type="protein sequence ID" value="ISCW016092-PA"/>
    <property type="gene ID" value="ISCW016092"/>
</dbReference>